<reference evidence="3 4" key="1">
    <citation type="submission" date="2024-02" db="EMBL/GenBank/DDBJ databases">
        <authorList>
            <person name="Chen Y."/>
            <person name="Shah S."/>
            <person name="Dougan E. K."/>
            <person name="Thang M."/>
            <person name="Chan C."/>
        </authorList>
    </citation>
    <scope>NUCLEOTIDE SEQUENCE [LARGE SCALE GENOMIC DNA]</scope>
</reference>
<dbReference type="InterPro" id="IPR011055">
    <property type="entry name" value="Dup_hybrid_motif"/>
</dbReference>
<evidence type="ECO:0008006" key="5">
    <source>
        <dbReference type="Google" id="ProtNLM"/>
    </source>
</evidence>
<feature type="compositionally biased region" description="Pro residues" evidence="1">
    <location>
        <begin position="462"/>
        <end position="471"/>
    </location>
</feature>
<evidence type="ECO:0000313" key="3">
    <source>
        <dbReference type="EMBL" id="CAK9039395.1"/>
    </source>
</evidence>
<dbReference type="EMBL" id="CAXAMM010016668">
    <property type="protein sequence ID" value="CAK9039395.1"/>
    <property type="molecule type" value="Genomic_DNA"/>
</dbReference>
<proteinExistence type="predicted"/>
<dbReference type="CDD" id="cd12797">
    <property type="entry name" value="M23_peptidase"/>
    <property type="match status" value="1"/>
</dbReference>
<dbReference type="Gene3D" id="2.70.70.10">
    <property type="entry name" value="Glucose Permease (Domain IIA)"/>
    <property type="match status" value="1"/>
</dbReference>
<accession>A0ABP0LMG2</accession>
<comment type="caution">
    <text evidence="3">The sequence shown here is derived from an EMBL/GenBank/DDBJ whole genome shotgun (WGS) entry which is preliminary data.</text>
</comment>
<name>A0ABP0LMG2_9DINO</name>
<feature type="signal peptide" evidence="2">
    <location>
        <begin position="1"/>
        <end position="22"/>
    </location>
</feature>
<dbReference type="Proteomes" id="UP001642464">
    <property type="component" value="Unassembled WGS sequence"/>
</dbReference>
<dbReference type="SUPFAM" id="SSF51261">
    <property type="entry name" value="Duplicated hybrid motif"/>
    <property type="match status" value="1"/>
</dbReference>
<feature type="compositionally biased region" description="Acidic residues" evidence="1">
    <location>
        <begin position="444"/>
        <end position="461"/>
    </location>
</feature>
<protein>
    <recommendedName>
        <fullName evidence="5">Peptidase M23 domain-containing protein</fullName>
    </recommendedName>
</protein>
<evidence type="ECO:0000256" key="2">
    <source>
        <dbReference type="SAM" id="SignalP"/>
    </source>
</evidence>
<keyword evidence="2" id="KW-0732">Signal</keyword>
<organism evidence="3 4">
    <name type="scientific">Durusdinium trenchii</name>
    <dbReference type="NCBI Taxonomy" id="1381693"/>
    <lineage>
        <taxon>Eukaryota</taxon>
        <taxon>Sar</taxon>
        <taxon>Alveolata</taxon>
        <taxon>Dinophyceae</taxon>
        <taxon>Suessiales</taxon>
        <taxon>Symbiodiniaceae</taxon>
        <taxon>Durusdinium</taxon>
    </lineage>
</organism>
<evidence type="ECO:0000256" key="1">
    <source>
        <dbReference type="SAM" id="MobiDB-lite"/>
    </source>
</evidence>
<gene>
    <name evidence="3" type="ORF">SCF082_LOCUS23042</name>
</gene>
<feature type="chain" id="PRO_5045470094" description="Peptidase M23 domain-containing protein" evidence="2">
    <location>
        <begin position="23"/>
        <end position="718"/>
    </location>
</feature>
<sequence length="718" mass="76470">MGLMLCALPLCAFLVLNGAAEAQTAPRPVLQSRTIDLSNLRLALPREETTPGLIDFENVQGRQVGAGVLLSEQYAESHGVRFGRGASVHYCARLVDDVSASLCPYPQAASGQRVAAHDVRSGGAAMVMTFERPVEALTMRINPTGGVQDEVFVARITGFGANREQIVQENIRFNWYQDAFSWPTSAGFETDGAEVTRVTVELQRASVGNRSVRFLIDDLTLAYSPERKTPPVAAALAEDRTPPKVEAVIVQSPSVGPAQQELRLYPAATRKRAAIDWDAVEAALAEQDAQGLAAASHDGDRFINAAELPVLLPALADAGSLIVVGNKDSYSAHFTVSGRAHSLYGSRLLTVMTPANGATPDQSNLTLMRSNEALIGSFSLYGASYSLTRHCINEDVATDLACHNADALGDVAEALVVVVGNAPAPSPAPENSPPIVEPDPVEAPVEEEEETPPPVEEEVEEPAPPPPPPTLPTNWHFAPGDLLEGSSTTRGDSGVTDPSVVSPAMRFPVENGPAFPNSQIFGKGGGGYASGAWPPVPGSENDAQNFIYPWRDNYCEVRYGYDTELCPGGEAHLGQDIRPATCGNAVHWAVAPEDGHISHIGSISVNVFGAETGYIYKYLHVQEPLPAGITIGAPVTKGQRIARISDRLKANSRATTVHLHFEIWGAAEINGVNTGVAALPPYSSLVESYLDLTDVNADQIDPVPQPANITECTEPQWP</sequence>
<feature type="compositionally biased region" description="Pro residues" evidence="1">
    <location>
        <begin position="424"/>
        <end position="437"/>
    </location>
</feature>
<keyword evidence="4" id="KW-1185">Reference proteome</keyword>
<evidence type="ECO:0000313" key="4">
    <source>
        <dbReference type="Proteomes" id="UP001642464"/>
    </source>
</evidence>
<feature type="region of interest" description="Disordered" evidence="1">
    <location>
        <begin position="424"/>
        <end position="504"/>
    </location>
</feature>